<evidence type="ECO:0000256" key="1">
    <source>
        <dbReference type="SAM" id="MobiDB-lite"/>
    </source>
</evidence>
<feature type="compositionally biased region" description="Basic and acidic residues" evidence="1">
    <location>
        <begin position="1"/>
        <end position="26"/>
    </location>
</feature>
<keyword evidence="3" id="KW-1185">Reference proteome</keyword>
<protein>
    <submittedName>
        <fullName evidence="2">Uncharacterized protein</fullName>
    </submittedName>
</protein>
<name>A0A443PWR0_9MAGN</name>
<evidence type="ECO:0000313" key="3">
    <source>
        <dbReference type="Proteomes" id="UP000283530"/>
    </source>
</evidence>
<feature type="region of interest" description="Disordered" evidence="1">
    <location>
        <begin position="1"/>
        <end position="90"/>
    </location>
</feature>
<sequence>MDHPSLQREMDCSNEDRPGSAGHDNEEHIDEGYIPPTRKQETSIIDDGIVSTKLKRKLASSTSSSSKGLELSQLTKKHMPDTVSNGGGGGGAACSTCIHVDSPNMMAVVPKTEKTVENSNCNEPFSNKDYTLIQSCSNCTPNAVDSRDSCGEDCVKASTINYTSDITINGDNDK</sequence>
<reference evidence="2 3" key="1">
    <citation type="journal article" date="2019" name="Nat. Plants">
        <title>Stout camphor tree genome fills gaps in understanding of flowering plant genome evolution.</title>
        <authorList>
            <person name="Chaw S.M."/>
            <person name="Liu Y.C."/>
            <person name="Wu Y.W."/>
            <person name="Wang H.Y."/>
            <person name="Lin C.I."/>
            <person name="Wu C.S."/>
            <person name="Ke H.M."/>
            <person name="Chang L.Y."/>
            <person name="Hsu C.Y."/>
            <person name="Yang H.T."/>
            <person name="Sudianto E."/>
            <person name="Hsu M.H."/>
            <person name="Wu K.P."/>
            <person name="Wang L.N."/>
            <person name="Leebens-Mack J.H."/>
            <person name="Tsai I.J."/>
        </authorList>
    </citation>
    <scope>NUCLEOTIDE SEQUENCE [LARGE SCALE GENOMIC DNA]</scope>
    <source>
        <strain evidence="3">cv. Chaw 1501</strain>
        <tissue evidence="2">Young leaves</tissue>
    </source>
</reference>
<gene>
    <name evidence="2" type="ORF">CKAN_02454500</name>
</gene>
<organism evidence="2 3">
    <name type="scientific">Cinnamomum micranthum f. kanehirae</name>
    <dbReference type="NCBI Taxonomy" id="337451"/>
    <lineage>
        <taxon>Eukaryota</taxon>
        <taxon>Viridiplantae</taxon>
        <taxon>Streptophyta</taxon>
        <taxon>Embryophyta</taxon>
        <taxon>Tracheophyta</taxon>
        <taxon>Spermatophyta</taxon>
        <taxon>Magnoliopsida</taxon>
        <taxon>Magnoliidae</taxon>
        <taxon>Laurales</taxon>
        <taxon>Lauraceae</taxon>
        <taxon>Cinnamomum</taxon>
    </lineage>
</organism>
<evidence type="ECO:0000313" key="2">
    <source>
        <dbReference type="EMBL" id="RWR95214.1"/>
    </source>
</evidence>
<accession>A0A443PWR0</accession>
<dbReference type="Proteomes" id="UP000283530">
    <property type="component" value="Unassembled WGS sequence"/>
</dbReference>
<feature type="compositionally biased region" description="Low complexity" evidence="1">
    <location>
        <begin position="59"/>
        <end position="72"/>
    </location>
</feature>
<dbReference type="EMBL" id="QPKB01000011">
    <property type="protein sequence ID" value="RWR95214.1"/>
    <property type="molecule type" value="Genomic_DNA"/>
</dbReference>
<comment type="caution">
    <text evidence="2">The sequence shown here is derived from an EMBL/GenBank/DDBJ whole genome shotgun (WGS) entry which is preliminary data.</text>
</comment>
<proteinExistence type="predicted"/>
<dbReference type="AlphaFoldDB" id="A0A443PWR0"/>